<dbReference type="EMBL" id="DXEK01000165">
    <property type="protein sequence ID" value="HIX77915.1"/>
    <property type="molecule type" value="Genomic_DNA"/>
</dbReference>
<name>A0A9D1XH65_9FIRM</name>
<comment type="caution">
    <text evidence="1">The sequence shown here is derived from an EMBL/GenBank/DDBJ whole genome shotgun (WGS) entry which is preliminary data.</text>
</comment>
<accession>A0A9D1XH65</accession>
<reference evidence="1" key="2">
    <citation type="submission" date="2021-04" db="EMBL/GenBank/DDBJ databases">
        <authorList>
            <person name="Gilroy R."/>
        </authorList>
    </citation>
    <scope>NUCLEOTIDE SEQUENCE</scope>
    <source>
        <strain evidence="1">CHK183-1962</strain>
    </source>
</reference>
<gene>
    <name evidence="1" type="ORF">H9734_10025</name>
</gene>
<sequence length="83" mass="9564">QNFRGCVSLFSYQGSLRFSGAVPASAATPLVYHSELFLSRTFLKYFLLFVKKSFIRFESLLSSANFYILSHHLFSVKDFLKKI</sequence>
<reference evidence="1" key="1">
    <citation type="journal article" date="2021" name="PeerJ">
        <title>Extensive microbial diversity within the chicken gut microbiome revealed by metagenomics and culture.</title>
        <authorList>
            <person name="Gilroy R."/>
            <person name="Ravi A."/>
            <person name="Getino M."/>
            <person name="Pursley I."/>
            <person name="Horton D.L."/>
            <person name="Alikhan N.F."/>
            <person name="Baker D."/>
            <person name="Gharbi K."/>
            <person name="Hall N."/>
            <person name="Watson M."/>
            <person name="Adriaenssens E.M."/>
            <person name="Foster-Nyarko E."/>
            <person name="Jarju S."/>
            <person name="Secka A."/>
            <person name="Antonio M."/>
            <person name="Oren A."/>
            <person name="Chaudhuri R.R."/>
            <person name="La Ragione R."/>
            <person name="Hildebrand F."/>
            <person name="Pallen M.J."/>
        </authorList>
    </citation>
    <scope>NUCLEOTIDE SEQUENCE</scope>
    <source>
        <strain evidence="1">CHK183-1962</strain>
    </source>
</reference>
<dbReference type="Proteomes" id="UP000886890">
    <property type="component" value="Unassembled WGS sequence"/>
</dbReference>
<proteinExistence type="predicted"/>
<dbReference type="AlphaFoldDB" id="A0A9D1XH65"/>
<organism evidence="1 2">
    <name type="scientific">Candidatus Fusicatenibacter merdavium</name>
    <dbReference type="NCBI Taxonomy" id="2838600"/>
    <lineage>
        <taxon>Bacteria</taxon>
        <taxon>Bacillati</taxon>
        <taxon>Bacillota</taxon>
        <taxon>Clostridia</taxon>
        <taxon>Lachnospirales</taxon>
        <taxon>Lachnospiraceae</taxon>
        <taxon>Fusicatenibacter</taxon>
    </lineage>
</organism>
<protein>
    <submittedName>
        <fullName evidence="1">Uncharacterized protein</fullName>
    </submittedName>
</protein>
<evidence type="ECO:0000313" key="2">
    <source>
        <dbReference type="Proteomes" id="UP000886890"/>
    </source>
</evidence>
<evidence type="ECO:0000313" key="1">
    <source>
        <dbReference type="EMBL" id="HIX77915.1"/>
    </source>
</evidence>
<feature type="non-terminal residue" evidence="1">
    <location>
        <position position="1"/>
    </location>
</feature>